<gene>
    <name evidence="2" type="ORF">MA20_32015</name>
</gene>
<dbReference type="EMBL" id="JRPN01000024">
    <property type="protein sequence ID" value="KGT75817.1"/>
    <property type="molecule type" value="Genomic_DNA"/>
</dbReference>
<evidence type="ECO:0000256" key="1">
    <source>
        <dbReference type="SAM" id="MobiDB-lite"/>
    </source>
</evidence>
<reference evidence="2 3" key="1">
    <citation type="submission" date="2014-09" db="EMBL/GenBank/DDBJ databases">
        <title>Draft genome of Bradyrhizobium japonicum Is-34.</title>
        <authorList>
            <person name="Tsurumaru H."/>
            <person name="Yamakawa T."/>
            <person name="Hashimoto S."/>
            <person name="Okizaki K."/>
            <person name="Kanesaki Y."/>
            <person name="Yoshikawa H."/>
            <person name="Yajima S."/>
        </authorList>
    </citation>
    <scope>NUCLEOTIDE SEQUENCE [LARGE SCALE GENOMIC DNA]</scope>
    <source>
        <strain evidence="2 3">Is-34</strain>
    </source>
</reference>
<protein>
    <submittedName>
        <fullName evidence="2">Uncharacterized protein</fullName>
    </submittedName>
</protein>
<dbReference type="AlphaFoldDB" id="A0A0A3XN30"/>
<dbReference type="RefSeq" id="WP_041958574.1">
    <property type="nucleotide sequence ID" value="NZ_JRPN01000024.1"/>
</dbReference>
<organism evidence="2 3">
    <name type="scientific">Bradyrhizobium japonicum</name>
    <dbReference type="NCBI Taxonomy" id="375"/>
    <lineage>
        <taxon>Bacteria</taxon>
        <taxon>Pseudomonadati</taxon>
        <taxon>Pseudomonadota</taxon>
        <taxon>Alphaproteobacteria</taxon>
        <taxon>Hyphomicrobiales</taxon>
        <taxon>Nitrobacteraceae</taxon>
        <taxon>Bradyrhizobium</taxon>
    </lineage>
</organism>
<comment type="caution">
    <text evidence="2">The sequence shown here is derived from an EMBL/GenBank/DDBJ whole genome shotgun (WGS) entry which is preliminary data.</text>
</comment>
<evidence type="ECO:0000313" key="3">
    <source>
        <dbReference type="Proteomes" id="UP000030377"/>
    </source>
</evidence>
<evidence type="ECO:0000313" key="2">
    <source>
        <dbReference type="EMBL" id="KGT75817.1"/>
    </source>
</evidence>
<proteinExistence type="predicted"/>
<accession>A0A0A3XN30</accession>
<sequence>MTSRTKEQNREYMREYMRERRRGIKRDAREANERRPIVPPPARYADLTAAILKDPPIGRRAIDARQLIACHQPEEGS</sequence>
<name>A0A0A3XN30_BRAJP</name>
<feature type="compositionally biased region" description="Basic and acidic residues" evidence="1">
    <location>
        <begin position="25"/>
        <end position="36"/>
    </location>
</feature>
<feature type="region of interest" description="Disordered" evidence="1">
    <location>
        <begin position="20"/>
        <end position="40"/>
    </location>
</feature>
<dbReference type="Proteomes" id="UP000030377">
    <property type="component" value="Unassembled WGS sequence"/>
</dbReference>